<evidence type="ECO:0000256" key="4">
    <source>
        <dbReference type="ARBA" id="ARBA00022989"/>
    </source>
</evidence>
<dbReference type="Pfam" id="PF13440">
    <property type="entry name" value="Polysacc_synt_3"/>
    <property type="match status" value="1"/>
</dbReference>
<evidence type="ECO:0000256" key="2">
    <source>
        <dbReference type="ARBA" id="ARBA00022475"/>
    </source>
</evidence>
<sequence length="431" mass="47259">MSRAWAWASSELSRRPVMKSILVLLTGSTLAQIVAMVISIFTARIFTPEDFGAFGIYGSITGVLVTVASLRYDMTIVLPDSDDEARVIGKLATRINLAISISAAVLAFLLRDVVYDVWGNETVATWLPLGGLTVFLLAQVNILSYWHNRKRNYNVISMNRVEQTIGSAGGQLAFGLGGMASMAGLLLGTLLGQVWAFFRLGISAREFRSPVGPDAPSMRAVATTYKKMPLLNLPNALIDSVRVNGIQMLVGLVAVGSLGQLNLAWRTLQVPISLINGAVSQVFYRELAEVKPGNMVRLVRKTAVRSFLFGMPPFILLYLISPWLFTFVFGAQWDQAGDFARALTPWLAMQLITSPISTVFVVTSKQHWMLIFSIVFCVAPLTVLALNPFGLIGTITAMSWIMAVLLAFMILMAVWASRAYDRTVIEHEGDE</sequence>
<comment type="caution">
    <text evidence="7">The sequence shown here is derived from an EMBL/GenBank/DDBJ whole genome shotgun (WGS) entry which is preliminary data.</text>
</comment>
<protein>
    <submittedName>
        <fullName evidence="7">O-antigen/teichoic acid export membrane protein</fullName>
    </submittedName>
</protein>
<feature type="transmembrane region" description="Helical" evidence="6">
    <location>
        <begin position="397"/>
        <end position="416"/>
    </location>
</feature>
<keyword evidence="8" id="KW-1185">Reference proteome</keyword>
<feature type="transmembrane region" description="Helical" evidence="6">
    <location>
        <begin position="369"/>
        <end position="391"/>
    </location>
</feature>
<reference evidence="7 8" key="1">
    <citation type="submission" date="2023-07" db="EMBL/GenBank/DDBJ databases">
        <title>Sequencing the genomes of 1000 actinobacteria strains.</title>
        <authorList>
            <person name="Klenk H.-P."/>
        </authorList>
    </citation>
    <scope>NUCLEOTIDE SEQUENCE [LARGE SCALE GENOMIC DNA]</scope>
    <source>
        <strain evidence="7 8">DSM 19515</strain>
    </source>
</reference>
<dbReference type="Proteomes" id="UP001230145">
    <property type="component" value="Unassembled WGS sequence"/>
</dbReference>
<feature type="transmembrane region" description="Helical" evidence="6">
    <location>
        <begin position="51"/>
        <end position="70"/>
    </location>
</feature>
<feature type="transmembrane region" description="Helical" evidence="6">
    <location>
        <begin position="246"/>
        <end position="265"/>
    </location>
</feature>
<name>A0ABT9PGH4_9ACTO</name>
<evidence type="ECO:0000256" key="3">
    <source>
        <dbReference type="ARBA" id="ARBA00022692"/>
    </source>
</evidence>
<feature type="transmembrane region" description="Helical" evidence="6">
    <location>
        <begin position="343"/>
        <end position="362"/>
    </location>
</feature>
<dbReference type="InterPro" id="IPR050833">
    <property type="entry name" value="Poly_Biosynth_Transport"/>
</dbReference>
<keyword evidence="2" id="KW-1003">Cell membrane</keyword>
<dbReference type="PANTHER" id="PTHR30250">
    <property type="entry name" value="PST FAMILY PREDICTED COLANIC ACID TRANSPORTER"/>
    <property type="match status" value="1"/>
</dbReference>
<feature type="transmembrane region" description="Helical" evidence="6">
    <location>
        <begin position="123"/>
        <end position="147"/>
    </location>
</feature>
<keyword evidence="3 6" id="KW-0812">Transmembrane</keyword>
<dbReference type="RefSeq" id="WP_307634440.1">
    <property type="nucleotide sequence ID" value="NZ_JAUSQL010000001.1"/>
</dbReference>
<organism evidence="7 8">
    <name type="scientific">Trueperella abortisuis</name>
    <dbReference type="NCBI Taxonomy" id="445930"/>
    <lineage>
        <taxon>Bacteria</taxon>
        <taxon>Bacillati</taxon>
        <taxon>Actinomycetota</taxon>
        <taxon>Actinomycetes</taxon>
        <taxon>Actinomycetales</taxon>
        <taxon>Actinomycetaceae</taxon>
        <taxon>Trueperella</taxon>
    </lineage>
</organism>
<evidence type="ECO:0000256" key="6">
    <source>
        <dbReference type="SAM" id="Phobius"/>
    </source>
</evidence>
<proteinExistence type="predicted"/>
<keyword evidence="4 6" id="KW-1133">Transmembrane helix</keyword>
<feature type="transmembrane region" description="Helical" evidence="6">
    <location>
        <begin position="21"/>
        <end position="45"/>
    </location>
</feature>
<feature type="transmembrane region" description="Helical" evidence="6">
    <location>
        <begin position="307"/>
        <end position="331"/>
    </location>
</feature>
<keyword evidence="5 6" id="KW-0472">Membrane</keyword>
<feature type="transmembrane region" description="Helical" evidence="6">
    <location>
        <begin position="91"/>
        <end position="111"/>
    </location>
</feature>
<comment type="subcellular location">
    <subcellularLocation>
        <location evidence="1">Cell membrane</location>
        <topology evidence="1">Multi-pass membrane protein</topology>
    </subcellularLocation>
</comment>
<evidence type="ECO:0000313" key="7">
    <source>
        <dbReference type="EMBL" id="MDP9831813.1"/>
    </source>
</evidence>
<dbReference type="PANTHER" id="PTHR30250:SF28">
    <property type="entry name" value="POLYSACCHARIDE BIOSYNTHESIS PROTEIN"/>
    <property type="match status" value="1"/>
</dbReference>
<dbReference type="EMBL" id="JAUSQL010000001">
    <property type="protein sequence ID" value="MDP9831813.1"/>
    <property type="molecule type" value="Genomic_DNA"/>
</dbReference>
<evidence type="ECO:0000256" key="1">
    <source>
        <dbReference type="ARBA" id="ARBA00004651"/>
    </source>
</evidence>
<evidence type="ECO:0000313" key="8">
    <source>
        <dbReference type="Proteomes" id="UP001230145"/>
    </source>
</evidence>
<feature type="transmembrane region" description="Helical" evidence="6">
    <location>
        <begin position="168"/>
        <end position="198"/>
    </location>
</feature>
<gene>
    <name evidence="7" type="ORF">J2S45_000492</name>
</gene>
<accession>A0ABT9PGH4</accession>
<evidence type="ECO:0000256" key="5">
    <source>
        <dbReference type="ARBA" id="ARBA00023136"/>
    </source>
</evidence>